<dbReference type="SUPFAM" id="SSF48452">
    <property type="entry name" value="TPR-like"/>
    <property type="match status" value="1"/>
</dbReference>
<dbReference type="InterPro" id="IPR010323">
    <property type="entry name" value="DUF924"/>
</dbReference>
<dbReference type="Gene3D" id="1.20.58.320">
    <property type="entry name" value="TPR-like"/>
    <property type="match status" value="1"/>
</dbReference>
<evidence type="ECO:0000313" key="1">
    <source>
        <dbReference type="EMBL" id="WFL78393.1"/>
    </source>
</evidence>
<evidence type="ECO:0000313" key="2">
    <source>
        <dbReference type="Proteomes" id="UP001215827"/>
    </source>
</evidence>
<dbReference type="Gene3D" id="1.25.40.10">
    <property type="entry name" value="Tetratricopeptide repeat domain"/>
    <property type="match status" value="1"/>
</dbReference>
<dbReference type="EMBL" id="CP121106">
    <property type="protein sequence ID" value="WFL78393.1"/>
    <property type="molecule type" value="Genomic_DNA"/>
</dbReference>
<proteinExistence type="predicted"/>
<sequence>MVAACPQWAQNLLETWFEELGPDDWFRGGEQVDRLLSARFESVLDEQAAQPVDSFLADPLTARAAILLFDQVPRNLYRDSARAFAYDPLARMLAHAVIARGWDEGLPNSERQFVAMPLMHSEELADQEASLAYFAEHLPGNLSFARKHHEMIARFGRFPHRNELLGRETTPEEQRAIDEGFSW</sequence>
<reference evidence="1 2" key="1">
    <citation type="submission" date="2023-03" db="EMBL/GenBank/DDBJ databases">
        <title>Altererythrobacter sp. CAU 1644 isolated from sand.</title>
        <authorList>
            <person name="Kim W."/>
        </authorList>
    </citation>
    <scope>NUCLEOTIDE SEQUENCE [LARGE SCALE GENOMIC DNA]</scope>
    <source>
        <strain evidence="1 2">CAU 1644</strain>
    </source>
</reference>
<accession>A0ABY8FWQ3</accession>
<name>A0ABY8FWQ3_9SPHN</name>
<dbReference type="Proteomes" id="UP001215827">
    <property type="component" value="Chromosome"/>
</dbReference>
<dbReference type="InterPro" id="IPR011990">
    <property type="entry name" value="TPR-like_helical_dom_sf"/>
</dbReference>
<dbReference type="RefSeq" id="WP_278017083.1">
    <property type="nucleotide sequence ID" value="NZ_CP121106.1"/>
</dbReference>
<protein>
    <submittedName>
        <fullName evidence="1">DUF924 domain-containing protein</fullName>
    </submittedName>
</protein>
<keyword evidence="2" id="KW-1185">Reference proteome</keyword>
<dbReference type="Pfam" id="PF06041">
    <property type="entry name" value="DUF924"/>
    <property type="match status" value="1"/>
</dbReference>
<gene>
    <name evidence="1" type="ORF">P7228_04835</name>
</gene>
<organism evidence="1 2">
    <name type="scientific">Altererythrobacter arenosus</name>
    <dbReference type="NCBI Taxonomy" id="3032592"/>
    <lineage>
        <taxon>Bacteria</taxon>
        <taxon>Pseudomonadati</taxon>
        <taxon>Pseudomonadota</taxon>
        <taxon>Alphaproteobacteria</taxon>
        <taxon>Sphingomonadales</taxon>
        <taxon>Erythrobacteraceae</taxon>
        <taxon>Altererythrobacter</taxon>
    </lineage>
</organism>